<dbReference type="SMART" id="SM00254">
    <property type="entry name" value="ShKT"/>
    <property type="match status" value="1"/>
</dbReference>
<feature type="disulfide bond" evidence="1">
    <location>
        <begin position="109"/>
        <end position="143"/>
    </location>
</feature>
<protein>
    <recommendedName>
        <fullName evidence="2">ShKT domain-containing protein</fullName>
    </recommendedName>
</protein>
<dbReference type="PROSITE" id="PS51670">
    <property type="entry name" value="SHKT"/>
    <property type="match status" value="1"/>
</dbReference>
<proteinExistence type="predicted"/>
<accession>A0AAV4H4H0</accession>
<name>A0AAV4H4H0_9GAST</name>
<dbReference type="AlphaFoldDB" id="A0AAV4H4H0"/>
<comment type="caution">
    <text evidence="3">The sequence shown here is derived from an EMBL/GenBank/DDBJ whole genome shotgun (WGS) entry which is preliminary data.</text>
</comment>
<evidence type="ECO:0000256" key="1">
    <source>
        <dbReference type="PROSITE-ProRule" id="PRU01005"/>
    </source>
</evidence>
<dbReference type="Proteomes" id="UP000762676">
    <property type="component" value="Unassembled WGS sequence"/>
</dbReference>
<keyword evidence="1" id="KW-1015">Disulfide bond</keyword>
<organism evidence="3 4">
    <name type="scientific">Elysia marginata</name>
    <dbReference type="NCBI Taxonomy" id="1093978"/>
    <lineage>
        <taxon>Eukaryota</taxon>
        <taxon>Metazoa</taxon>
        <taxon>Spiralia</taxon>
        <taxon>Lophotrochozoa</taxon>
        <taxon>Mollusca</taxon>
        <taxon>Gastropoda</taxon>
        <taxon>Heterobranchia</taxon>
        <taxon>Euthyneura</taxon>
        <taxon>Panpulmonata</taxon>
        <taxon>Sacoglossa</taxon>
        <taxon>Placobranchoidea</taxon>
        <taxon>Plakobranchidae</taxon>
        <taxon>Elysia</taxon>
    </lineage>
</organism>
<dbReference type="InterPro" id="IPR003582">
    <property type="entry name" value="ShKT_dom"/>
</dbReference>
<gene>
    <name evidence="3" type="ORF">ElyMa_000866500</name>
</gene>
<sequence>MRPPSHSQLSRGSPNNQQASYLLVVSRLNPPQIDSRPLVKRPDKVRDGGHLVVTLSGTGARWTQRQRVLNSYRYKDTQPEIKHLHFIMKSLALVATFLLAASVSGAPRCEDSKLDCAYLDATTGVCQDSYDAMMYCRRTCGLCAGKGL</sequence>
<evidence type="ECO:0000313" key="3">
    <source>
        <dbReference type="EMBL" id="GFR92380.1"/>
    </source>
</evidence>
<comment type="caution">
    <text evidence="1">Lacks conserved residue(s) required for the propagation of feature annotation.</text>
</comment>
<feature type="domain" description="ShKT" evidence="2">
    <location>
        <begin position="109"/>
        <end position="143"/>
    </location>
</feature>
<keyword evidence="4" id="KW-1185">Reference proteome</keyword>
<evidence type="ECO:0000313" key="4">
    <source>
        <dbReference type="Proteomes" id="UP000762676"/>
    </source>
</evidence>
<dbReference type="Pfam" id="PF01549">
    <property type="entry name" value="ShK"/>
    <property type="match status" value="1"/>
</dbReference>
<dbReference type="EMBL" id="BMAT01001777">
    <property type="protein sequence ID" value="GFR92380.1"/>
    <property type="molecule type" value="Genomic_DNA"/>
</dbReference>
<evidence type="ECO:0000259" key="2">
    <source>
        <dbReference type="PROSITE" id="PS51670"/>
    </source>
</evidence>
<reference evidence="3 4" key="1">
    <citation type="journal article" date="2021" name="Elife">
        <title>Chloroplast acquisition without the gene transfer in kleptoplastic sea slugs, Plakobranchus ocellatus.</title>
        <authorList>
            <person name="Maeda T."/>
            <person name="Takahashi S."/>
            <person name="Yoshida T."/>
            <person name="Shimamura S."/>
            <person name="Takaki Y."/>
            <person name="Nagai Y."/>
            <person name="Toyoda A."/>
            <person name="Suzuki Y."/>
            <person name="Arimoto A."/>
            <person name="Ishii H."/>
            <person name="Satoh N."/>
            <person name="Nishiyama T."/>
            <person name="Hasebe M."/>
            <person name="Maruyama T."/>
            <person name="Minagawa J."/>
            <person name="Obokata J."/>
            <person name="Shigenobu S."/>
        </authorList>
    </citation>
    <scope>NUCLEOTIDE SEQUENCE [LARGE SCALE GENOMIC DNA]</scope>
</reference>